<dbReference type="Proteomes" id="UP000247612">
    <property type="component" value="Unassembled WGS sequence"/>
</dbReference>
<dbReference type="PANTHER" id="PTHR30514">
    <property type="entry name" value="GLUCOKINASE"/>
    <property type="match status" value="1"/>
</dbReference>
<dbReference type="CDD" id="cd05013">
    <property type="entry name" value="SIS_RpiR"/>
    <property type="match status" value="1"/>
</dbReference>
<organism evidence="6 7">
    <name type="scientific">Dielma fastidiosa</name>
    <dbReference type="NCBI Taxonomy" id="1034346"/>
    <lineage>
        <taxon>Bacteria</taxon>
        <taxon>Bacillati</taxon>
        <taxon>Bacillota</taxon>
        <taxon>Erysipelotrichia</taxon>
        <taxon>Erysipelotrichales</taxon>
        <taxon>Erysipelotrichaceae</taxon>
        <taxon>Dielma</taxon>
    </lineage>
</organism>
<evidence type="ECO:0000259" key="4">
    <source>
        <dbReference type="PROSITE" id="PS51071"/>
    </source>
</evidence>
<proteinExistence type="predicted"/>
<dbReference type="InterPro" id="IPR047640">
    <property type="entry name" value="RpiR-like"/>
</dbReference>
<keyword evidence="3" id="KW-0804">Transcription</keyword>
<dbReference type="SUPFAM" id="SSF46689">
    <property type="entry name" value="Homeodomain-like"/>
    <property type="match status" value="1"/>
</dbReference>
<evidence type="ECO:0000256" key="2">
    <source>
        <dbReference type="ARBA" id="ARBA00023125"/>
    </source>
</evidence>
<name>A0A318KKR5_9FIRM</name>
<comment type="caution">
    <text evidence="6">The sequence shown here is derived from an EMBL/GenBank/DDBJ whole genome shotgun (WGS) entry which is preliminary data.</text>
</comment>
<gene>
    <name evidence="6" type="ORF">DES51_11729</name>
</gene>
<dbReference type="OrthoDB" id="2930at2"/>
<evidence type="ECO:0000313" key="6">
    <source>
        <dbReference type="EMBL" id="PXX75845.1"/>
    </source>
</evidence>
<dbReference type="SUPFAM" id="SSF53697">
    <property type="entry name" value="SIS domain"/>
    <property type="match status" value="1"/>
</dbReference>
<dbReference type="Pfam" id="PF01380">
    <property type="entry name" value="SIS"/>
    <property type="match status" value="1"/>
</dbReference>
<evidence type="ECO:0000313" key="7">
    <source>
        <dbReference type="Proteomes" id="UP000247612"/>
    </source>
</evidence>
<dbReference type="Pfam" id="PF01418">
    <property type="entry name" value="HTH_6"/>
    <property type="match status" value="1"/>
</dbReference>
<keyword evidence="7" id="KW-1185">Reference proteome</keyword>
<dbReference type="STRING" id="1034346.GCA_000313565_01029"/>
<feature type="domain" description="SIS" evidence="5">
    <location>
        <begin position="110"/>
        <end position="252"/>
    </location>
</feature>
<dbReference type="PANTHER" id="PTHR30514:SF1">
    <property type="entry name" value="HTH-TYPE TRANSCRIPTIONAL REGULATOR HEXR-RELATED"/>
    <property type="match status" value="1"/>
</dbReference>
<dbReference type="InterPro" id="IPR046348">
    <property type="entry name" value="SIS_dom_sf"/>
</dbReference>
<dbReference type="InterPro" id="IPR036388">
    <property type="entry name" value="WH-like_DNA-bd_sf"/>
</dbReference>
<sequence>MGSKLDLLINENYHKLNNIDLHILNFIKNNQGLCSESSIAELAKSCNVSTATILRTARKLNLSGYSELKYFLKNDTTKKEEETIDVVEIINSDIVQTIKFFQQNANLKSIYQTMENADHIYAYGTGQGQRLMLQEFARCFLNVNINIILIPTSTELKIIKKFITKNDLLFIASWSGKIEKYKETLINLDVLGVPLISITNLNNNELSTLSDYNLYFQSTTIDEDMNINRSSYLTLHLVLHLLYDGYIDYLNHQAKV</sequence>
<dbReference type="GO" id="GO:0003700">
    <property type="term" value="F:DNA-binding transcription factor activity"/>
    <property type="evidence" value="ECO:0007669"/>
    <property type="project" value="InterPro"/>
</dbReference>
<dbReference type="PROSITE" id="PS51071">
    <property type="entry name" value="HTH_RPIR"/>
    <property type="match status" value="1"/>
</dbReference>
<feature type="domain" description="HTH rpiR-type" evidence="4">
    <location>
        <begin position="3"/>
        <end position="79"/>
    </location>
</feature>
<accession>A0A318KKR5</accession>
<evidence type="ECO:0000256" key="3">
    <source>
        <dbReference type="ARBA" id="ARBA00023163"/>
    </source>
</evidence>
<dbReference type="AlphaFoldDB" id="A0A318KKR5"/>
<dbReference type="Gene3D" id="1.10.10.10">
    <property type="entry name" value="Winged helix-like DNA-binding domain superfamily/Winged helix DNA-binding domain"/>
    <property type="match status" value="1"/>
</dbReference>
<dbReference type="GO" id="GO:0097367">
    <property type="term" value="F:carbohydrate derivative binding"/>
    <property type="evidence" value="ECO:0007669"/>
    <property type="project" value="InterPro"/>
</dbReference>
<dbReference type="Gene3D" id="3.40.50.10490">
    <property type="entry name" value="Glucose-6-phosphate isomerase like protein, domain 1"/>
    <property type="match status" value="1"/>
</dbReference>
<dbReference type="InterPro" id="IPR035472">
    <property type="entry name" value="RpiR-like_SIS"/>
</dbReference>
<evidence type="ECO:0000256" key="1">
    <source>
        <dbReference type="ARBA" id="ARBA00023015"/>
    </source>
</evidence>
<dbReference type="InterPro" id="IPR001347">
    <property type="entry name" value="SIS_dom"/>
</dbReference>
<dbReference type="GO" id="GO:0003677">
    <property type="term" value="F:DNA binding"/>
    <property type="evidence" value="ECO:0007669"/>
    <property type="project" value="UniProtKB-KW"/>
</dbReference>
<dbReference type="InterPro" id="IPR000281">
    <property type="entry name" value="HTH_RpiR"/>
</dbReference>
<dbReference type="RefSeq" id="WP_022937343.1">
    <property type="nucleotide sequence ID" value="NZ_CABKRQ010000002.1"/>
</dbReference>
<keyword evidence="2" id="KW-0238">DNA-binding</keyword>
<dbReference type="InterPro" id="IPR009057">
    <property type="entry name" value="Homeodomain-like_sf"/>
</dbReference>
<keyword evidence="1" id="KW-0805">Transcription regulation</keyword>
<evidence type="ECO:0000259" key="5">
    <source>
        <dbReference type="PROSITE" id="PS51464"/>
    </source>
</evidence>
<protein>
    <submittedName>
        <fullName evidence="6">RpiR family transcriptional regulator</fullName>
    </submittedName>
</protein>
<dbReference type="PROSITE" id="PS51464">
    <property type="entry name" value="SIS"/>
    <property type="match status" value="1"/>
</dbReference>
<dbReference type="EMBL" id="QJKH01000017">
    <property type="protein sequence ID" value="PXX75845.1"/>
    <property type="molecule type" value="Genomic_DNA"/>
</dbReference>
<dbReference type="GO" id="GO:1901135">
    <property type="term" value="P:carbohydrate derivative metabolic process"/>
    <property type="evidence" value="ECO:0007669"/>
    <property type="project" value="InterPro"/>
</dbReference>
<reference evidence="6 7" key="1">
    <citation type="submission" date="2018-05" db="EMBL/GenBank/DDBJ databases">
        <title>Genomic Encyclopedia of Type Strains, Phase IV (KMG-IV): sequencing the most valuable type-strain genomes for metagenomic binning, comparative biology and taxonomic classification.</title>
        <authorList>
            <person name="Goeker M."/>
        </authorList>
    </citation>
    <scope>NUCLEOTIDE SEQUENCE [LARGE SCALE GENOMIC DNA]</scope>
    <source>
        <strain evidence="6 7">JC118</strain>
    </source>
</reference>